<dbReference type="OrthoDB" id="1014694at2"/>
<dbReference type="EMBL" id="RRUE01000001">
    <property type="protein sequence ID" value="RRN45707.1"/>
    <property type="molecule type" value="Genomic_DNA"/>
</dbReference>
<gene>
    <name evidence="2" type="ORF">EHV23_06040</name>
</gene>
<evidence type="ECO:0000256" key="1">
    <source>
        <dbReference type="SAM" id="SignalP"/>
    </source>
</evidence>
<reference evidence="2 3" key="1">
    <citation type="submission" date="2018-11" db="EMBL/GenBank/DDBJ databases">
        <title>Genome sequencing of Lautropia sp. KCOM 2505 (= ChDC F240).</title>
        <authorList>
            <person name="Kook J.-K."/>
            <person name="Park S.-N."/>
            <person name="Lim Y.K."/>
        </authorList>
    </citation>
    <scope>NUCLEOTIDE SEQUENCE [LARGE SCALE GENOMIC DNA]</scope>
    <source>
        <strain evidence="2 3">KCOM 2505</strain>
    </source>
</reference>
<proteinExistence type="predicted"/>
<sequence>MKKLTISLAVLGAMLLGGCASQKPGYDYTAFRQARPRSILVVMPTNDSPDIKGATSVLARATVPLAEKGYYVFPVAVVDEMFRQNGLTGGHDIQSAPIRKVREIFGADAILYLHVEEYGTSYQILSSDTRVSVSGKLVDLKTGQTLWEGRAKHVDNGSNGGGGLIASLVSAVANQIIGSATDRGYQVAATADAQLFYYGDRGGVLMGPYHPDYQKDYQNDR</sequence>
<comment type="caution">
    <text evidence="2">The sequence shown here is derived from an EMBL/GenBank/DDBJ whole genome shotgun (WGS) entry which is preliminary data.</text>
</comment>
<dbReference type="PROSITE" id="PS51257">
    <property type="entry name" value="PROKAR_LIPOPROTEIN"/>
    <property type="match status" value="1"/>
</dbReference>
<accession>A0A3R8MYZ3</accession>
<evidence type="ECO:0000313" key="2">
    <source>
        <dbReference type="EMBL" id="RRN45707.1"/>
    </source>
</evidence>
<evidence type="ECO:0008006" key="4">
    <source>
        <dbReference type="Google" id="ProtNLM"/>
    </source>
</evidence>
<dbReference type="AlphaFoldDB" id="A0A3R8MYZ3"/>
<feature type="chain" id="PRO_5018652575" description="DUF799 domain-containing protein" evidence="1">
    <location>
        <begin position="23"/>
        <end position="221"/>
    </location>
</feature>
<dbReference type="InterPro" id="IPR008517">
    <property type="entry name" value="GNA1162-like"/>
</dbReference>
<dbReference type="Proteomes" id="UP000270261">
    <property type="component" value="Unassembled WGS sequence"/>
</dbReference>
<name>A0A3R8MYZ3_9BURK</name>
<dbReference type="Pfam" id="PF05643">
    <property type="entry name" value="GNA1162-like"/>
    <property type="match status" value="1"/>
</dbReference>
<dbReference type="RefSeq" id="WP_125095136.1">
    <property type="nucleotide sequence ID" value="NZ_RRUE01000001.1"/>
</dbReference>
<evidence type="ECO:0000313" key="3">
    <source>
        <dbReference type="Proteomes" id="UP000270261"/>
    </source>
</evidence>
<keyword evidence="3" id="KW-1185">Reference proteome</keyword>
<feature type="signal peptide" evidence="1">
    <location>
        <begin position="1"/>
        <end position="22"/>
    </location>
</feature>
<keyword evidence="1" id="KW-0732">Signal</keyword>
<protein>
    <recommendedName>
        <fullName evidence="4">DUF799 domain-containing protein</fullName>
    </recommendedName>
</protein>
<dbReference type="Gene3D" id="3.40.50.10610">
    <property type="entry name" value="ABC-type transport auxiliary lipoprotein component"/>
    <property type="match status" value="1"/>
</dbReference>
<organism evidence="2 3">
    <name type="scientific">Lautropia dentalis</name>
    <dbReference type="NCBI Taxonomy" id="2490857"/>
    <lineage>
        <taxon>Bacteria</taxon>
        <taxon>Pseudomonadati</taxon>
        <taxon>Pseudomonadota</taxon>
        <taxon>Betaproteobacteria</taxon>
        <taxon>Burkholderiales</taxon>
        <taxon>Burkholderiaceae</taxon>
        <taxon>Lautropia</taxon>
    </lineage>
</organism>